<dbReference type="PANTHER" id="PTHR35007:SF1">
    <property type="entry name" value="PILUS ASSEMBLY PROTEIN"/>
    <property type="match status" value="1"/>
</dbReference>
<evidence type="ECO:0000256" key="4">
    <source>
        <dbReference type="ARBA" id="ARBA00022989"/>
    </source>
</evidence>
<evidence type="ECO:0000256" key="1">
    <source>
        <dbReference type="ARBA" id="ARBA00004651"/>
    </source>
</evidence>
<feature type="transmembrane region" description="Helical" evidence="6">
    <location>
        <begin position="100"/>
        <end position="116"/>
    </location>
</feature>
<keyword evidence="4 6" id="KW-1133">Transmembrane helix</keyword>
<accession>A0A1V8NW67</accession>
<feature type="transmembrane region" description="Helical" evidence="6">
    <location>
        <begin position="73"/>
        <end position="94"/>
    </location>
</feature>
<evidence type="ECO:0000256" key="6">
    <source>
        <dbReference type="SAM" id="Phobius"/>
    </source>
</evidence>
<feature type="transmembrane region" description="Helical" evidence="6">
    <location>
        <begin position="6"/>
        <end position="22"/>
    </location>
</feature>
<proteinExistence type="predicted"/>
<keyword evidence="5 6" id="KW-0472">Membrane</keyword>
<comment type="subcellular location">
    <subcellularLocation>
        <location evidence="1">Cell membrane</location>
        <topology evidence="1">Multi-pass membrane protein</topology>
    </subcellularLocation>
</comment>
<dbReference type="InterPro" id="IPR018076">
    <property type="entry name" value="T2SS_GspF_dom"/>
</dbReference>
<evidence type="ECO:0000256" key="5">
    <source>
        <dbReference type="ARBA" id="ARBA00023136"/>
    </source>
</evidence>
<gene>
    <name evidence="8" type="ORF">BZK42_17315</name>
</gene>
<organism evidence="8 9">
    <name type="scientific">Citrobacter braakii</name>
    <dbReference type="NCBI Taxonomy" id="57706"/>
    <lineage>
        <taxon>Bacteria</taxon>
        <taxon>Pseudomonadati</taxon>
        <taxon>Pseudomonadota</taxon>
        <taxon>Gammaproteobacteria</taxon>
        <taxon>Enterobacterales</taxon>
        <taxon>Enterobacteriaceae</taxon>
        <taxon>Citrobacter</taxon>
        <taxon>Citrobacter freundii complex</taxon>
    </lineage>
</organism>
<feature type="transmembrane region" description="Helical" evidence="6">
    <location>
        <begin position="244"/>
        <end position="264"/>
    </location>
</feature>
<evidence type="ECO:0000256" key="2">
    <source>
        <dbReference type="ARBA" id="ARBA00022475"/>
    </source>
</evidence>
<sequence>MTSFFAFIFFCLLPGWVIFKRVKTQYLNRKLAAIMGDDFIESKAKTVSKKTLGSYFSGSSSPDFILIYGIKNVVTASILTFGYVCFVGFCCITFKTSPLTYALSVGTTFAIAVYVVRKKYQKAFSDYFEVHFPYALRLISRNLAVGQTLYASVDSVSINLAGIMQREFKRISLQLKSGVSFEEILDKGEEIYPYKGYYVFSSYLKISVQKGSSLKDTLMALADDLIAAQIIKKKTRALTSESRGAAFILATLPAIMLGVMYSFAHANFIYLFNELYGRYVLIYVVISVSLGFVIISRMIQKVEL</sequence>
<dbReference type="PANTHER" id="PTHR35007">
    <property type="entry name" value="INTEGRAL MEMBRANE PROTEIN-RELATED"/>
    <property type="match status" value="1"/>
</dbReference>
<evidence type="ECO:0000259" key="7">
    <source>
        <dbReference type="Pfam" id="PF00482"/>
    </source>
</evidence>
<feature type="domain" description="Type II secretion system protein GspF" evidence="7">
    <location>
        <begin position="135"/>
        <end position="261"/>
    </location>
</feature>
<dbReference type="Pfam" id="PF00482">
    <property type="entry name" value="T2SSF"/>
    <property type="match status" value="1"/>
</dbReference>
<comment type="caution">
    <text evidence="8">The sequence shown here is derived from an EMBL/GenBank/DDBJ whole genome shotgun (WGS) entry which is preliminary data.</text>
</comment>
<dbReference type="AlphaFoldDB" id="A0A1V8NW67"/>
<evidence type="ECO:0000313" key="8">
    <source>
        <dbReference type="EMBL" id="OQM40661.1"/>
    </source>
</evidence>
<dbReference type="RefSeq" id="WP_065554869.1">
    <property type="nucleotide sequence ID" value="NZ_CABGPK010000004.1"/>
</dbReference>
<reference evidence="8 9" key="1">
    <citation type="submission" date="2017-03" db="EMBL/GenBank/DDBJ databases">
        <authorList>
            <person name="Afonso C.L."/>
            <person name="Miller P.J."/>
            <person name="Scott M.A."/>
            <person name="Spackman E."/>
            <person name="Goraichik I."/>
            <person name="Dimitrov K.M."/>
            <person name="Suarez D.L."/>
            <person name="Swayne D.E."/>
        </authorList>
    </citation>
    <scope>NUCLEOTIDE SEQUENCE [LARGE SCALE GENOMIC DNA]</scope>
    <source>
        <strain evidence="8 9">ATCC 51113</strain>
    </source>
</reference>
<evidence type="ECO:0000256" key="3">
    <source>
        <dbReference type="ARBA" id="ARBA00022692"/>
    </source>
</evidence>
<name>A0A1V8NW67_CITBR</name>
<dbReference type="GO" id="GO:0005886">
    <property type="term" value="C:plasma membrane"/>
    <property type="evidence" value="ECO:0007669"/>
    <property type="project" value="UniProtKB-SubCell"/>
</dbReference>
<feature type="transmembrane region" description="Helical" evidence="6">
    <location>
        <begin position="276"/>
        <end position="295"/>
    </location>
</feature>
<protein>
    <recommendedName>
        <fullName evidence="7">Type II secretion system protein GspF domain-containing protein</fullName>
    </recommendedName>
</protein>
<evidence type="ECO:0000313" key="9">
    <source>
        <dbReference type="Proteomes" id="UP000192573"/>
    </source>
</evidence>
<dbReference type="Proteomes" id="UP000192573">
    <property type="component" value="Unassembled WGS sequence"/>
</dbReference>
<keyword evidence="3 6" id="KW-0812">Transmembrane</keyword>
<keyword evidence="2" id="KW-1003">Cell membrane</keyword>
<dbReference type="EMBL" id="NAEW01000008">
    <property type="protein sequence ID" value="OQM40661.1"/>
    <property type="molecule type" value="Genomic_DNA"/>
</dbReference>